<evidence type="ECO:0000313" key="1">
    <source>
        <dbReference type="EMBL" id="MDC3979482.1"/>
    </source>
</evidence>
<protein>
    <submittedName>
        <fullName evidence="1">Uncharacterized protein</fullName>
    </submittedName>
</protein>
<keyword evidence="2" id="KW-1185">Reference proteome</keyword>
<dbReference type="Proteomes" id="UP001151081">
    <property type="component" value="Unassembled WGS sequence"/>
</dbReference>
<reference evidence="1 2" key="1">
    <citation type="submission" date="2021-04" db="EMBL/GenBank/DDBJ databases">
        <title>Genome analysis of Polyangium sp.</title>
        <authorList>
            <person name="Li Y."/>
            <person name="Wang J."/>
        </authorList>
    </citation>
    <scope>NUCLEOTIDE SEQUENCE [LARGE SCALE GENOMIC DNA]</scope>
    <source>
        <strain evidence="1 2">SDU14</strain>
    </source>
</reference>
<evidence type="ECO:0000313" key="2">
    <source>
        <dbReference type="Proteomes" id="UP001151081"/>
    </source>
</evidence>
<accession>A0A9X3WWG8</accession>
<organism evidence="1 2">
    <name type="scientific">Polyangium jinanense</name>
    <dbReference type="NCBI Taxonomy" id="2829994"/>
    <lineage>
        <taxon>Bacteria</taxon>
        <taxon>Pseudomonadati</taxon>
        <taxon>Myxococcota</taxon>
        <taxon>Polyangia</taxon>
        <taxon>Polyangiales</taxon>
        <taxon>Polyangiaceae</taxon>
        <taxon>Polyangium</taxon>
    </lineage>
</organism>
<sequence length="139" mass="16070">MLLVTKAQRRDAGYSAFVDRVVRHMKLHYWADVGHLPPEVLWRRVSHCIEKGRERGFTYERSLAIFTANMMRIDPRFHEQKNIAALLASADRPEQERLEGLVKEISPAAWAEAGAMCDAKEYWWSVDRTMADPATRSEP</sequence>
<name>A0A9X3WWG8_9BACT</name>
<comment type="caution">
    <text evidence="1">The sequence shown here is derived from an EMBL/GenBank/DDBJ whole genome shotgun (WGS) entry which is preliminary data.</text>
</comment>
<dbReference type="AlphaFoldDB" id="A0A9X3WWG8"/>
<gene>
    <name evidence="1" type="ORF">KEG57_03155</name>
</gene>
<dbReference type="EMBL" id="JAGTJJ010000001">
    <property type="protein sequence ID" value="MDC3979482.1"/>
    <property type="molecule type" value="Genomic_DNA"/>
</dbReference>
<proteinExistence type="predicted"/>
<dbReference type="RefSeq" id="WP_272418103.1">
    <property type="nucleotide sequence ID" value="NZ_JAGTJJ010000001.1"/>
</dbReference>